<comment type="similarity">
    <text evidence="1">Belongs to the antibiotic N-acetyltransferase family.</text>
</comment>
<keyword evidence="5" id="KW-1185">Reference proteome</keyword>
<dbReference type="InterPro" id="IPR028345">
    <property type="entry name" value="Antibiotic_NAT-like"/>
</dbReference>
<evidence type="ECO:0000313" key="5">
    <source>
        <dbReference type="Proteomes" id="UP000233524"/>
    </source>
</evidence>
<dbReference type="VEuPathDB" id="FungiDB:jhhlp_004944"/>
<name>A0A2N3N810_9PEZI</name>
<dbReference type="EMBL" id="NLAX01000095">
    <property type="protein sequence ID" value="PKS08558.1"/>
    <property type="molecule type" value="Genomic_DNA"/>
</dbReference>
<dbReference type="InParanoid" id="A0A2N3N810"/>
<dbReference type="SUPFAM" id="SSF110710">
    <property type="entry name" value="TTHA0583/YokD-like"/>
    <property type="match status" value="1"/>
</dbReference>
<proteinExistence type="inferred from homology"/>
<reference evidence="4 5" key="1">
    <citation type="journal article" date="2017" name="G3 (Bethesda)">
        <title>First Draft Genome Sequence of the Pathogenic Fungus Lomentospora prolificans (Formerly Scedosporium prolificans).</title>
        <authorList>
            <person name="Luo R."/>
            <person name="Zimin A."/>
            <person name="Workman R."/>
            <person name="Fan Y."/>
            <person name="Pertea G."/>
            <person name="Grossman N."/>
            <person name="Wear M.P."/>
            <person name="Jia B."/>
            <person name="Miller H."/>
            <person name="Casadevall A."/>
            <person name="Timp W."/>
            <person name="Zhang S.X."/>
            <person name="Salzberg S.L."/>
        </authorList>
    </citation>
    <scope>NUCLEOTIDE SEQUENCE [LARGE SCALE GENOMIC DNA]</scope>
    <source>
        <strain evidence="4 5">JHH-5317</strain>
    </source>
</reference>
<evidence type="ECO:0000256" key="1">
    <source>
        <dbReference type="ARBA" id="ARBA00006383"/>
    </source>
</evidence>
<accession>A0A2N3N810</accession>
<dbReference type="PANTHER" id="PTHR11104:SF0">
    <property type="entry name" value="SPBETA PROPHAGE-DERIVED AMINOGLYCOSIDE N(3')-ACETYLTRANSFERASE-LIKE PROTEIN YOKD"/>
    <property type="match status" value="1"/>
</dbReference>
<dbReference type="GO" id="GO:0008080">
    <property type="term" value="F:N-acetyltransferase activity"/>
    <property type="evidence" value="ECO:0007669"/>
    <property type="project" value="InterPro"/>
</dbReference>
<dbReference type="InterPro" id="IPR003679">
    <property type="entry name" value="Amioglycoside_AcTrfase"/>
</dbReference>
<dbReference type="GO" id="GO:0046677">
    <property type="term" value="P:response to antibiotic"/>
    <property type="evidence" value="ECO:0007669"/>
    <property type="project" value="InterPro"/>
</dbReference>
<protein>
    <recommendedName>
        <fullName evidence="6">Aminoglycoside N(3)-acetyltransferase</fullName>
    </recommendedName>
</protein>
<evidence type="ECO:0008006" key="6">
    <source>
        <dbReference type="Google" id="ProtNLM"/>
    </source>
</evidence>
<dbReference type="Pfam" id="PF02522">
    <property type="entry name" value="Antibiotic_NAT"/>
    <property type="match status" value="1"/>
</dbReference>
<evidence type="ECO:0000256" key="2">
    <source>
        <dbReference type="ARBA" id="ARBA00022679"/>
    </source>
</evidence>
<dbReference type="AlphaFoldDB" id="A0A2N3N810"/>
<dbReference type="OrthoDB" id="9987540at2759"/>
<keyword evidence="2" id="KW-0808">Transferase</keyword>
<dbReference type="Proteomes" id="UP000233524">
    <property type="component" value="Unassembled WGS sequence"/>
</dbReference>
<keyword evidence="3" id="KW-0012">Acyltransferase</keyword>
<sequence>MATRIVEPVVSGPISTRSSFADDFRRLGLTSGDTVLVHSSLKALGWVCGGAEAVVLALLDVLSDKGTLVVPTFTAGNSDPSLWSKPPIPEEWWPIVRSHVPPFNIQTSSTWRMGLISEMVRTWPGTLRSAHPQTSFAALGPNAKAITDGHAWECRLGDQSPLARLEELNAKVLLLGVGYDNCTSFHLAQYRIAEMPREKESFAVITENGREWVTVDDTAVPDNGFENLGEDFEKARTVCRRKVAAADARLFSIVDAVSYALEWLPKHPPLSST</sequence>
<comment type="caution">
    <text evidence="4">The sequence shown here is derived from an EMBL/GenBank/DDBJ whole genome shotgun (WGS) entry which is preliminary data.</text>
</comment>
<dbReference type="PANTHER" id="PTHR11104">
    <property type="entry name" value="AMINOGLYCOSIDE N3-ACETYLTRANSFERASE"/>
    <property type="match status" value="1"/>
</dbReference>
<evidence type="ECO:0000256" key="3">
    <source>
        <dbReference type="ARBA" id="ARBA00023315"/>
    </source>
</evidence>
<organism evidence="4 5">
    <name type="scientific">Lomentospora prolificans</name>
    <dbReference type="NCBI Taxonomy" id="41688"/>
    <lineage>
        <taxon>Eukaryota</taxon>
        <taxon>Fungi</taxon>
        <taxon>Dikarya</taxon>
        <taxon>Ascomycota</taxon>
        <taxon>Pezizomycotina</taxon>
        <taxon>Sordariomycetes</taxon>
        <taxon>Hypocreomycetidae</taxon>
        <taxon>Microascales</taxon>
        <taxon>Microascaceae</taxon>
        <taxon>Lomentospora</taxon>
    </lineage>
</organism>
<evidence type="ECO:0000313" key="4">
    <source>
        <dbReference type="EMBL" id="PKS08558.1"/>
    </source>
</evidence>
<gene>
    <name evidence="4" type="ORF">jhhlp_004944</name>
</gene>